<proteinExistence type="predicted"/>
<keyword evidence="10" id="KW-1185">Reference proteome</keyword>
<dbReference type="InterPro" id="IPR055140">
    <property type="entry name" value="Thiolase_C_2"/>
</dbReference>
<dbReference type="GO" id="GO:0008289">
    <property type="term" value="F:lipid binding"/>
    <property type="evidence" value="ECO:0007669"/>
    <property type="project" value="UniProtKB-KW"/>
</dbReference>
<keyword evidence="3" id="KW-0808">Transferase</keyword>
<keyword evidence="4" id="KW-0445">Lipid transport</keyword>
<dbReference type="OrthoDB" id="432160at2759"/>
<dbReference type="GO" id="GO:0006869">
    <property type="term" value="P:lipid transport"/>
    <property type="evidence" value="ECO:0007669"/>
    <property type="project" value="UniProtKB-KW"/>
</dbReference>
<dbReference type="InterPro" id="IPR016039">
    <property type="entry name" value="Thiolase-like"/>
</dbReference>
<name>A0A813A610_9DINO</name>
<feature type="domain" description="Thiolase C-terminal" evidence="8">
    <location>
        <begin position="198"/>
        <end position="331"/>
    </location>
</feature>
<dbReference type="GO" id="GO:0016747">
    <property type="term" value="F:acyltransferase activity, transferring groups other than amino-acyl groups"/>
    <property type="evidence" value="ECO:0007669"/>
    <property type="project" value="InterPro"/>
</dbReference>
<dbReference type="CDD" id="cd00829">
    <property type="entry name" value="SCP-x_thiolase"/>
    <property type="match status" value="1"/>
</dbReference>
<dbReference type="PANTHER" id="PTHR42870">
    <property type="entry name" value="ACETYL-COA C-ACETYLTRANSFERASE"/>
    <property type="match status" value="1"/>
</dbReference>
<evidence type="ECO:0000259" key="8">
    <source>
        <dbReference type="Pfam" id="PF22691"/>
    </source>
</evidence>
<dbReference type="InterPro" id="IPR020616">
    <property type="entry name" value="Thiolase_N"/>
</dbReference>
<evidence type="ECO:0000313" key="9">
    <source>
        <dbReference type="EMBL" id="CAE7853457.1"/>
    </source>
</evidence>
<dbReference type="EC" id="2.3.1.176" evidence="1"/>
<evidence type="ECO:0000256" key="2">
    <source>
        <dbReference type="ARBA" id="ARBA00022448"/>
    </source>
</evidence>
<dbReference type="Pfam" id="PF00108">
    <property type="entry name" value="Thiolase_N"/>
    <property type="match status" value="1"/>
</dbReference>
<dbReference type="Gene3D" id="3.40.47.10">
    <property type="match status" value="2"/>
</dbReference>
<organism evidence="9 10">
    <name type="scientific">Symbiodinium necroappetens</name>
    <dbReference type="NCBI Taxonomy" id="1628268"/>
    <lineage>
        <taxon>Eukaryota</taxon>
        <taxon>Sar</taxon>
        <taxon>Alveolata</taxon>
        <taxon>Dinophyceae</taxon>
        <taxon>Suessiales</taxon>
        <taxon>Symbiodiniaceae</taxon>
        <taxon>Symbiodinium</taxon>
    </lineage>
</organism>
<evidence type="ECO:0000256" key="6">
    <source>
        <dbReference type="ARBA" id="ARBA00032316"/>
    </source>
</evidence>
<evidence type="ECO:0000259" key="7">
    <source>
        <dbReference type="Pfam" id="PF00108"/>
    </source>
</evidence>
<evidence type="ECO:0000256" key="5">
    <source>
        <dbReference type="ARBA" id="ARBA00023121"/>
    </source>
</evidence>
<dbReference type="InterPro" id="IPR020613">
    <property type="entry name" value="Thiolase_CS"/>
</dbReference>
<evidence type="ECO:0000256" key="3">
    <source>
        <dbReference type="ARBA" id="ARBA00022679"/>
    </source>
</evidence>
<evidence type="ECO:0000313" key="10">
    <source>
        <dbReference type="Proteomes" id="UP000601435"/>
    </source>
</evidence>
<dbReference type="Pfam" id="PF22691">
    <property type="entry name" value="Thiolase_C_1"/>
    <property type="match status" value="1"/>
</dbReference>
<dbReference type="Proteomes" id="UP000601435">
    <property type="component" value="Unassembled WGS sequence"/>
</dbReference>
<evidence type="ECO:0000256" key="4">
    <source>
        <dbReference type="ARBA" id="ARBA00023055"/>
    </source>
</evidence>
<dbReference type="PANTHER" id="PTHR42870:SF1">
    <property type="entry name" value="NON-SPECIFIC LIPID-TRANSFER PROTEIN-LIKE 2"/>
    <property type="match status" value="1"/>
</dbReference>
<gene>
    <name evidence="9" type="primary">SCP2</name>
    <name evidence="9" type="ORF">SNEC2469_LOCUS26579</name>
</gene>
<dbReference type="EMBL" id="CAJNJA010054363">
    <property type="protein sequence ID" value="CAE7853457.1"/>
    <property type="molecule type" value="Genomic_DNA"/>
</dbReference>
<accession>A0A813A610</accession>
<dbReference type="SUPFAM" id="SSF53901">
    <property type="entry name" value="Thiolase-like"/>
    <property type="match status" value="1"/>
</dbReference>
<dbReference type="PROSITE" id="PS00737">
    <property type="entry name" value="THIOLASE_2"/>
    <property type="match status" value="1"/>
</dbReference>
<evidence type="ECO:0000256" key="1">
    <source>
        <dbReference type="ARBA" id="ARBA00012352"/>
    </source>
</evidence>
<protein>
    <recommendedName>
        <fullName evidence="1">propanoyl-CoA C-acyltransferase</fullName>
        <ecNumber evidence="1">2.3.1.176</ecNumber>
    </recommendedName>
    <alternativeName>
        <fullName evidence="6">Propanoyl-CoA C-acyltransferase</fullName>
    </alternativeName>
</protein>
<comment type="caution">
    <text evidence="9">The sequence shown here is derived from an EMBL/GenBank/DDBJ whole genome shotgun (WGS) entry which is preliminary data.</text>
</comment>
<reference evidence="9" key="1">
    <citation type="submission" date="2021-02" db="EMBL/GenBank/DDBJ databases">
        <authorList>
            <person name="Dougan E. K."/>
            <person name="Rhodes N."/>
            <person name="Thang M."/>
            <person name="Chan C."/>
        </authorList>
    </citation>
    <scope>NUCLEOTIDE SEQUENCE</scope>
</reference>
<keyword evidence="2" id="KW-0813">Transport</keyword>
<sequence>MLRKVFLAGGHVTPFVGKGSPNFQKGLKGLKEYFAESIQGAFRETGAKPEAIDRIYVGNFAGELFNSQGHLGAAVAAAHPALLHRPSMRVEAACASGGLACAEAVRAICAGDDIVLAVGVEVQTEVKLPLEKAVAGPEFLKNEELKPFVRATHCSQVSDGGAAAIFVSEEGLRKCGLSKHQAVEIVATDYGAGDLWSDPEDLAVMDTTRAVVSRMLASAGVKPSDLDVAEVHDCFAIAEILMYEAIGLAPPGKGTELVKSGATSLEGKIPVNTGGGLISFGHPVGATGVKQVLEIYRQMKGLCGDYQMKSQPNLGLCVNMGGDDKTCSAMLLRNTAPASKL</sequence>
<keyword evidence="5" id="KW-0446">Lipid-binding</keyword>
<feature type="domain" description="Thiolase N-terminal" evidence="7">
    <location>
        <begin position="31"/>
        <end position="141"/>
    </location>
</feature>
<dbReference type="AlphaFoldDB" id="A0A813A610"/>